<evidence type="ECO:0000313" key="2">
    <source>
        <dbReference type="EMBL" id="MQL92920.1"/>
    </source>
</evidence>
<proteinExistence type="predicted"/>
<evidence type="ECO:0000259" key="1">
    <source>
        <dbReference type="Pfam" id="PF13456"/>
    </source>
</evidence>
<dbReference type="Gene3D" id="3.30.420.10">
    <property type="entry name" value="Ribonuclease H-like superfamily/Ribonuclease H"/>
    <property type="match status" value="1"/>
</dbReference>
<sequence>MHEVDSSLRSGRLYQSMRSTPYEDKVYSTILQGQHSDATRSNIANKVWADLLHLLQFNNMAATSVNDGLLSLLSCQLRALRHNGGVHEHSKIAAPTVVKWMHPPTGRLKLNVGGAFKLANSGASGGGILRDHEGRFVFSFAKNYQGAIFALDAETRALRDGLTICCNKGILDILVETDSLHLKRIVTSQMHHT</sequence>
<dbReference type="InterPro" id="IPR044730">
    <property type="entry name" value="RNase_H-like_dom_plant"/>
</dbReference>
<dbReference type="OrthoDB" id="1002691at2759"/>
<feature type="domain" description="RNase H type-1" evidence="1">
    <location>
        <begin position="111"/>
        <end position="190"/>
    </location>
</feature>
<name>A0A843VGW3_COLES</name>
<reference evidence="2" key="1">
    <citation type="submission" date="2017-07" db="EMBL/GenBank/DDBJ databases">
        <title>Taro Niue Genome Assembly and Annotation.</title>
        <authorList>
            <person name="Atibalentja N."/>
            <person name="Keating K."/>
            <person name="Fields C.J."/>
        </authorList>
    </citation>
    <scope>NUCLEOTIDE SEQUENCE</scope>
    <source>
        <strain evidence="2">Niue_2</strain>
        <tissue evidence="2">Leaf</tissue>
    </source>
</reference>
<accession>A0A843VGW3</accession>
<organism evidence="2 3">
    <name type="scientific">Colocasia esculenta</name>
    <name type="common">Wild taro</name>
    <name type="synonym">Arum esculentum</name>
    <dbReference type="NCBI Taxonomy" id="4460"/>
    <lineage>
        <taxon>Eukaryota</taxon>
        <taxon>Viridiplantae</taxon>
        <taxon>Streptophyta</taxon>
        <taxon>Embryophyta</taxon>
        <taxon>Tracheophyta</taxon>
        <taxon>Spermatophyta</taxon>
        <taxon>Magnoliopsida</taxon>
        <taxon>Liliopsida</taxon>
        <taxon>Araceae</taxon>
        <taxon>Aroideae</taxon>
        <taxon>Colocasieae</taxon>
        <taxon>Colocasia</taxon>
    </lineage>
</organism>
<dbReference type="Pfam" id="PF13456">
    <property type="entry name" value="RVT_3"/>
    <property type="match status" value="1"/>
</dbReference>
<dbReference type="AlphaFoldDB" id="A0A843VGW3"/>
<evidence type="ECO:0000313" key="3">
    <source>
        <dbReference type="Proteomes" id="UP000652761"/>
    </source>
</evidence>
<comment type="caution">
    <text evidence="2">The sequence shown here is derived from an EMBL/GenBank/DDBJ whole genome shotgun (WGS) entry which is preliminary data.</text>
</comment>
<dbReference type="CDD" id="cd06222">
    <property type="entry name" value="RNase_H_like"/>
    <property type="match status" value="1"/>
</dbReference>
<dbReference type="EMBL" id="NMUH01001500">
    <property type="protein sequence ID" value="MQL92920.1"/>
    <property type="molecule type" value="Genomic_DNA"/>
</dbReference>
<protein>
    <recommendedName>
        <fullName evidence="1">RNase H type-1 domain-containing protein</fullName>
    </recommendedName>
</protein>
<dbReference type="InterPro" id="IPR002156">
    <property type="entry name" value="RNaseH_domain"/>
</dbReference>
<gene>
    <name evidence="2" type="ORF">Taro_025554</name>
</gene>
<dbReference type="InterPro" id="IPR036397">
    <property type="entry name" value="RNaseH_sf"/>
</dbReference>
<dbReference type="GO" id="GO:0003676">
    <property type="term" value="F:nucleic acid binding"/>
    <property type="evidence" value="ECO:0007669"/>
    <property type="project" value="InterPro"/>
</dbReference>
<dbReference type="GO" id="GO:0004523">
    <property type="term" value="F:RNA-DNA hybrid ribonuclease activity"/>
    <property type="evidence" value="ECO:0007669"/>
    <property type="project" value="InterPro"/>
</dbReference>
<keyword evidence="3" id="KW-1185">Reference proteome</keyword>
<dbReference type="Proteomes" id="UP000652761">
    <property type="component" value="Unassembled WGS sequence"/>
</dbReference>
<dbReference type="PANTHER" id="PTHR47723:SF19">
    <property type="entry name" value="POLYNUCLEOTIDYL TRANSFERASE, RIBONUCLEASE H-LIKE SUPERFAMILY PROTEIN"/>
    <property type="match status" value="1"/>
</dbReference>
<dbReference type="InterPro" id="IPR053151">
    <property type="entry name" value="RNase_H-like"/>
</dbReference>
<dbReference type="PANTHER" id="PTHR47723">
    <property type="entry name" value="OS05G0353850 PROTEIN"/>
    <property type="match status" value="1"/>
</dbReference>